<reference evidence="3" key="1">
    <citation type="submission" date="2020-11" db="EMBL/GenBank/DDBJ databases">
        <authorList>
            <consortium name="DOE Joint Genome Institute"/>
            <person name="Ahrendt S."/>
            <person name="Riley R."/>
            <person name="Andreopoulos W."/>
            <person name="Labutti K."/>
            <person name="Pangilinan J."/>
            <person name="Ruiz-Duenas F.J."/>
            <person name="Barrasa J.M."/>
            <person name="Sanchez-Garcia M."/>
            <person name="Camarero S."/>
            <person name="Miyauchi S."/>
            <person name="Serrano A."/>
            <person name="Linde D."/>
            <person name="Babiker R."/>
            <person name="Drula E."/>
            <person name="Ayuso-Fernandez I."/>
            <person name="Pacheco R."/>
            <person name="Padilla G."/>
            <person name="Ferreira P."/>
            <person name="Barriuso J."/>
            <person name="Kellner H."/>
            <person name="Castanera R."/>
            <person name="Alfaro M."/>
            <person name="Ramirez L."/>
            <person name="Pisabarro A.G."/>
            <person name="Kuo A."/>
            <person name="Tritt A."/>
            <person name="Lipzen A."/>
            <person name="He G."/>
            <person name="Yan M."/>
            <person name="Ng V."/>
            <person name="Cullen D."/>
            <person name="Martin F."/>
            <person name="Rosso M.-N."/>
            <person name="Henrissat B."/>
            <person name="Hibbett D."/>
            <person name="Martinez A.T."/>
            <person name="Grigoriev I.V."/>
        </authorList>
    </citation>
    <scope>NUCLEOTIDE SEQUENCE</scope>
    <source>
        <strain evidence="3">MF-IS2</strain>
    </source>
</reference>
<dbReference type="SUPFAM" id="SSF55658">
    <property type="entry name" value="L9 N-domain-like"/>
    <property type="match status" value="1"/>
</dbReference>
<evidence type="ECO:0000313" key="4">
    <source>
        <dbReference type="Proteomes" id="UP000807342"/>
    </source>
</evidence>
<dbReference type="InterPro" id="IPR037056">
    <property type="entry name" value="RNase_H1_N_sf"/>
</dbReference>
<dbReference type="OrthoDB" id="3254429at2759"/>
<dbReference type="Pfam" id="PF01693">
    <property type="entry name" value="Cauli_VI"/>
    <property type="match status" value="1"/>
</dbReference>
<accession>A0A9P6BX97</accession>
<dbReference type="InterPro" id="IPR009027">
    <property type="entry name" value="Ribosomal_bL9/RNase_H1_N"/>
</dbReference>
<organism evidence="3 4">
    <name type="scientific">Macrolepiota fuliginosa MF-IS2</name>
    <dbReference type="NCBI Taxonomy" id="1400762"/>
    <lineage>
        <taxon>Eukaryota</taxon>
        <taxon>Fungi</taxon>
        <taxon>Dikarya</taxon>
        <taxon>Basidiomycota</taxon>
        <taxon>Agaricomycotina</taxon>
        <taxon>Agaricomycetes</taxon>
        <taxon>Agaricomycetidae</taxon>
        <taxon>Agaricales</taxon>
        <taxon>Agaricineae</taxon>
        <taxon>Agaricaceae</taxon>
        <taxon>Macrolepiota</taxon>
    </lineage>
</organism>
<feature type="domain" description="Ribonuclease H1 N-terminal" evidence="2">
    <location>
        <begin position="101"/>
        <end position="139"/>
    </location>
</feature>
<proteinExistence type="predicted"/>
<dbReference type="Gene3D" id="3.40.970.10">
    <property type="entry name" value="Ribonuclease H1, N-terminal domain"/>
    <property type="match status" value="1"/>
</dbReference>
<evidence type="ECO:0000313" key="3">
    <source>
        <dbReference type="EMBL" id="KAF9441504.1"/>
    </source>
</evidence>
<name>A0A9P6BX97_9AGAR</name>
<dbReference type="Proteomes" id="UP000807342">
    <property type="component" value="Unassembled WGS sequence"/>
</dbReference>
<dbReference type="AlphaFoldDB" id="A0A9P6BX97"/>
<gene>
    <name evidence="3" type="ORF">P691DRAFT_766211</name>
</gene>
<feature type="region of interest" description="Disordered" evidence="1">
    <location>
        <begin position="25"/>
        <end position="55"/>
    </location>
</feature>
<dbReference type="InterPro" id="IPR011320">
    <property type="entry name" value="RNase_H1_N"/>
</dbReference>
<evidence type="ECO:0000259" key="2">
    <source>
        <dbReference type="Pfam" id="PF01693"/>
    </source>
</evidence>
<protein>
    <recommendedName>
        <fullName evidence="2">Ribonuclease H1 N-terminal domain-containing protein</fullName>
    </recommendedName>
</protein>
<keyword evidence="4" id="KW-1185">Reference proteome</keyword>
<sequence length="403" mass="44701">MPQVHNVLLLDDLTTFNPQEWEEFNSISVSDEGNKCDNKQVPPSSNDEDAKDKPEVIQTPFPFTPPTTVTTHSELAPVTTTTQAELAPPMTVTTTPHERPRFYVVFNGQKIGIYQDWALAHAQVDGFPGNWYKGFHSIESVTDAFLIAHQNGVLGTHGHPLPPIHRGLTPWFPPPGPPSPNYPSSQPNTTKTEFKTAAIPSIESKSTAIDLTDKANPILPDAPDPPPLPPCYYMWRAKYSCSSSSKKGWYLTSHDAEDGTCIQEDHQFNMQGLWENMDKDAADLHKQKAEAIDANCQEKFHQLDTMDDSHENSPGLTRAQEMDIGDIMQGNEQLELSHAGGELLQILLDDLNSPTQSASIDPCTCYDHVENWNKDDHRIYGVAPVDCKGQAEWLGSGPQPLIQ</sequence>
<feature type="compositionally biased region" description="Pro residues" evidence="1">
    <location>
        <begin position="172"/>
        <end position="181"/>
    </location>
</feature>
<dbReference type="EMBL" id="MU151885">
    <property type="protein sequence ID" value="KAF9441504.1"/>
    <property type="molecule type" value="Genomic_DNA"/>
</dbReference>
<feature type="region of interest" description="Disordered" evidence="1">
    <location>
        <begin position="172"/>
        <end position="191"/>
    </location>
</feature>
<comment type="caution">
    <text evidence="3">The sequence shown here is derived from an EMBL/GenBank/DDBJ whole genome shotgun (WGS) entry which is preliminary data.</text>
</comment>
<evidence type="ECO:0000256" key="1">
    <source>
        <dbReference type="SAM" id="MobiDB-lite"/>
    </source>
</evidence>